<proteinExistence type="predicted"/>
<evidence type="ECO:0000313" key="2">
    <source>
        <dbReference type="Proteomes" id="UP001056778"/>
    </source>
</evidence>
<name>A0ACB9SWR4_HOLOL</name>
<sequence>MLPPTLLMEPDADCRSTDSIGSHSDFSTHTIQASSSSSSIMARPLMDVVIVMDIHQPDHLAHRKRALEDVKQACAQIGANLNHIEFEKLDFGESNVISSFYNADVTIIDLSLTTQRHTLFYHLGVRESFNMKQNILFCNDTDSEATIRLKLSCTSYTFISYTLSKDESVCVTTSSPNTEPSELLHQKLRKHLQDVEIQSKAHMKEKFLADLKKLKESHTGTDLKNAYHAIRKRLDDPNVLSGDVVLNMLFCFRDIQDYDAMVQLVDDLNTLPVSRKFVNSYILHWYAFALNRRKQPGDREKALKVCITALKKKENHFPDMLCLCGRIYKDKFIESNHTDQDSLKQAIHWYKEGFQVQPNEYAGINLATLLVIAGEEMGKSDELESIAMVLVNLIGKKGSLSSLKDYWDVATFFEISVLVQHYANAVQAAECMFKLKPPDWYLKSTVGNIQLIDRFRRRKDEEPSPEEQIFHFWMEFFYEATKTPAEDSIRFPAVVNEPNKELMPTYLCVNLEAEQQSIQITNLCLKSLQHNCTQIHDWEFTSPMIRSVSLYKRDDRCLFLYVHQNSDDFQIFFPSEACRERFYSLVLKLTVDQEGLMENEPIPEMKYEYERDEQGKKVVLGKGTYGVVYAARDLNTQVRIAVKEIPEQNLRAVQPLHEEIRLHSQLRHRNIVQYLGSISEDNYFKIFMEQVPGGSLSALLRSKWGPLKQNEHTIAFYTKQILEGLKYLHDQNIVHRDIKGDNVLVNTYSGVVKISDFGTSKRLAGLSPVTETFAGTLQYMAPEVIDKGQRGYGAPADIWSLGCTVVEMATGKTPFIELGSAQAAIFKVGYYKAHPQVPEELSDRAKSFILRCFEPDPDKRATAQQLLEDPFLCERKKSVRLNTEYNRSVSVPADRVVHRLPGHSSAPNQTPTTPDLDLASTPSIDLDPDDHDGTQRRNSSGTLLSPEVDAGGESDGFYLLKKDSQRRTTLAKVFAQDGSKICDLWLSKIRSKFLGETVLTTEHLMKVIAALKDFLTDQTKNTLHNTISTLRTEFCLDEGAVNQLQLAIYLFQESVNEILRLHPIKPHWMFALDNLVRQCAEAALNVIAPDLGENLGASTVNSQKSSKSTNSFDMRDQILQLKEENNRLTQEFIVSQKQYQALLKDLIDQTQLQGQALRQVIADLSQCSTPKEELEPDPKLAQWLEGLGLHRTTREIFLSQGFTLEEVLHDIEREDLRRIGLKVGTEFKIWVAITQYRSTPTICNGTSTPTY</sequence>
<dbReference type="Proteomes" id="UP001056778">
    <property type="component" value="Chromosome 6"/>
</dbReference>
<keyword evidence="1" id="KW-0418">Kinase</keyword>
<gene>
    <name evidence="1" type="ORF">MML48_6g00006189</name>
</gene>
<keyword evidence="2" id="KW-1185">Reference proteome</keyword>
<evidence type="ECO:0000313" key="1">
    <source>
        <dbReference type="EMBL" id="KAI4458918.1"/>
    </source>
</evidence>
<organism evidence="1 2">
    <name type="scientific">Holotrichia oblita</name>
    <name type="common">Chafer beetle</name>
    <dbReference type="NCBI Taxonomy" id="644536"/>
    <lineage>
        <taxon>Eukaryota</taxon>
        <taxon>Metazoa</taxon>
        <taxon>Ecdysozoa</taxon>
        <taxon>Arthropoda</taxon>
        <taxon>Hexapoda</taxon>
        <taxon>Insecta</taxon>
        <taxon>Pterygota</taxon>
        <taxon>Neoptera</taxon>
        <taxon>Endopterygota</taxon>
        <taxon>Coleoptera</taxon>
        <taxon>Polyphaga</taxon>
        <taxon>Scarabaeiformia</taxon>
        <taxon>Scarabaeidae</taxon>
        <taxon>Melolonthinae</taxon>
        <taxon>Holotrichia</taxon>
    </lineage>
</organism>
<accession>A0ACB9SWR4</accession>
<keyword evidence="1" id="KW-0723">Serine/threonine-protein kinase</keyword>
<reference evidence="1" key="1">
    <citation type="submission" date="2022-04" db="EMBL/GenBank/DDBJ databases">
        <title>Chromosome-scale genome assembly of Holotrichia oblita Faldermann.</title>
        <authorList>
            <person name="Rongchong L."/>
        </authorList>
    </citation>
    <scope>NUCLEOTIDE SEQUENCE</scope>
    <source>
        <strain evidence="1">81SQS9</strain>
    </source>
</reference>
<protein>
    <submittedName>
        <fullName evidence="1">Serine/threonine protein kinase</fullName>
    </submittedName>
</protein>
<comment type="caution">
    <text evidence="1">The sequence shown here is derived from an EMBL/GenBank/DDBJ whole genome shotgun (WGS) entry which is preliminary data.</text>
</comment>
<keyword evidence="1" id="KW-0808">Transferase</keyword>
<dbReference type="EMBL" id="CM043020">
    <property type="protein sequence ID" value="KAI4458918.1"/>
    <property type="molecule type" value="Genomic_DNA"/>
</dbReference>